<dbReference type="EMBL" id="DXHP01000041">
    <property type="protein sequence ID" value="HIW06051.1"/>
    <property type="molecule type" value="Genomic_DNA"/>
</dbReference>
<keyword evidence="1" id="KW-1133">Transmembrane helix</keyword>
<feature type="domain" description="Chlorhexidine efflux transporter" evidence="2">
    <location>
        <begin position="7"/>
        <end position="69"/>
    </location>
</feature>
<sequence>MAPTSNRSVIERIFHACTFEFFAIVFTMLIGIFLLNKPVESMGIVSVLISVTALLLNILFNWIFDKLFPFINGDRPIKIRILHAVGFESTLILFTVPMLAFFLKVSLLEALMIEAGLLVFFLFYTYLYNWSYDQIRKKVVTHYRAKRSK</sequence>
<dbReference type="InterPro" id="IPR058208">
    <property type="entry name" value="PACE"/>
</dbReference>
<gene>
    <name evidence="3" type="ORF">H9889_01825</name>
</gene>
<comment type="caution">
    <text evidence="3">The sequence shown here is derived from an EMBL/GenBank/DDBJ whole genome shotgun (WGS) entry which is preliminary data.</text>
</comment>
<feature type="transmembrane region" description="Helical" evidence="1">
    <location>
        <begin position="108"/>
        <end position="128"/>
    </location>
</feature>
<feature type="transmembrane region" description="Helical" evidence="1">
    <location>
        <begin position="81"/>
        <end position="102"/>
    </location>
</feature>
<proteinExistence type="predicted"/>
<accession>A0A9D1Q4K2</accession>
<dbReference type="AlphaFoldDB" id="A0A9D1Q4K2"/>
<evidence type="ECO:0000256" key="1">
    <source>
        <dbReference type="SAM" id="Phobius"/>
    </source>
</evidence>
<keyword evidence="1" id="KW-0812">Transmembrane</keyword>
<feature type="transmembrane region" description="Helical" evidence="1">
    <location>
        <begin position="41"/>
        <end position="60"/>
    </location>
</feature>
<dbReference type="Pfam" id="PF05232">
    <property type="entry name" value="BTP"/>
    <property type="match status" value="2"/>
</dbReference>
<dbReference type="InterPro" id="IPR007896">
    <property type="entry name" value="BTP_bacteria"/>
</dbReference>
<name>A0A9D1Q4K2_9GAMM</name>
<dbReference type="NCBIfam" id="NF033664">
    <property type="entry name" value="PACE_transport"/>
    <property type="match status" value="1"/>
</dbReference>
<reference evidence="3" key="1">
    <citation type="journal article" date="2021" name="PeerJ">
        <title>Extensive microbial diversity within the chicken gut microbiome revealed by metagenomics and culture.</title>
        <authorList>
            <person name="Gilroy R."/>
            <person name="Ravi A."/>
            <person name="Getino M."/>
            <person name="Pursley I."/>
            <person name="Horton D.L."/>
            <person name="Alikhan N.F."/>
            <person name="Baker D."/>
            <person name="Gharbi K."/>
            <person name="Hall N."/>
            <person name="Watson M."/>
            <person name="Adriaenssens E.M."/>
            <person name="Foster-Nyarko E."/>
            <person name="Jarju S."/>
            <person name="Secka A."/>
            <person name="Antonio M."/>
            <person name="Oren A."/>
            <person name="Chaudhuri R.R."/>
            <person name="La Ragione R."/>
            <person name="Hildebrand F."/>
            <person name="Pallen M.J."/>
        </authorList>
    </citation>
    <scope>NUCLEOTIDE SEQUENCE</scope>
    <source>
        <strain evidence="3">CHK160-9182</strain>
    </source>
</reference>
<feature type="transmembrane region" description="Helical" evidence="1">
    <location>
        <begin position="12"/>
        <end position="35"/>
    </location>
</feature>
<evidence type="ECO:0000313" key="4">
    <source>
        <dbReference type="Proteomes" id="UP000823934"/>
    </source>
</evidence>
<feature type="domain" description="Chlorhexidine efflux transporter" evidence="2">
    <location>
        <begin position="75"/>
        <end position="137"/>
    </location>
</feature>
<evidence type="ECO:0000313" key="3">
    <source>
        <dbReference type="EMBL" id="HIW06051.1"/>
    </source>
</evidence>
<keyword evidence="1" id="KW-0472">Membrane</keyword>
<organism evidence="3 4">
    <name type="scientific">Candidatus Ignatzschineria merdigallinarum</name>
    <dbReference type="NCBI Taxonomy" id="2838621"/>
    <lineage>
        <taxon>Bacteria</taxon>
        <taxon>Pseudomonadati</taxon>
        <taxon>Pseudomonadota</taxon>
        <taxon>Gammaproteobacteria</taxon>
        <taxon>Cardiobacteriales</taxon>
        <taxon>Ignatzschineriaceae</taxon>
        <taxon>Ignatzschineria</taxon>
    </lineage>
</organism>
<protein>
    <submittedName>
        <fullName evidence="3">PACE efflux transporter</fullName>
    </submittedName>
</protein>
<evidence type="ECO:0000259" key="2">
    <source>
        <dbReference type="Pfam" id="PF05232"/>
    </source>
</evidence>
<dbReference type="Proteomes" id="UP000823934">
    <property type="component" value="Unassembled WGS sequence"/>
</dbReference>
<reference evidence="3" key="2">
    <citation type="submission" date="2021-04" db="EMBL/GenBank/DDBJ databases">
        <authorList>
            <person name="Gilroy R."/>
        </authorList>
    </citation>
    <scope>NUCLEOTIDE SEQUENCE</scope>
    <source>
        <strain evidence="3">CHK160-9182</strain>
    </source>
</reference>